<evidence type="ECO:0000313" key="2">
    <source>
        <dbReference type="Proteomes" id="UP000053989"/>
    </source>
</evidence>
<name>A0A0C3DM38_9AGAM</name>
<evidence type="ECO:0000313" key="1">
    <source>
        <dbReference type="EMBL" id="KIM61725.1"/>
    </source>
</evidence>
<accession>A0A0C3DM38</accession>
<sequence>MEHNAYWSALQQWAAIGLISFNHAAPGVSLRPVVEAACSSLHFMLYVLPVSTTTGNDTTIEGTAENLTSIIVENIQPLSTQTRPTRRTTTMVSTLACGTIGQDTCSSSRK</sequence>
<keyword evidence="2" id="KW-1185">Reference proteome</keyword>
<dbReference type="HOGENOM" id="CLU_2172574_0_0_1"/>
<dbReference type="Proteomes" id="UP000053989">
    <property type="component" value="Unassembled WGS sequence"/>
</dbReference>
<proteinExistence type="predicted"/>
<dbReference type="EMBL" id="KN822049">
    <property type="protein sequence ID" value="KIM61725.1"/>
    <property type="molecule type" value="Genomic_DNA"/>
</dbReference>
<dbReference type="AlphaFoldDB" id="A0A0C3DM38"/>
<reference evidence="2" key="2">
    <citation type="submission" date="2015-01" db="EMBL/GenBank/DDBJ databases">
        <title>Evolutionary Origins and Diversification of the Mycorrhizal Mutualists.</title>
        <authorList>
            <consortium name="DOE Joint Genome Institute"/>
            <consortium name="Mycorrhizal Genomics Consortium"/>
            <person name="Kohler A."/>
            <person name="Kuo A."/>
            <person name="Nagy L.G."/>
            <person name="Floudas D."/>
            <person name="Copeland A."/>
            <person name="Barry K.W."/>
            <person name="Cichocki N."/>
            <person name="Veneault-Fourrey C."/>
            <person name="LaButti K."/>
            <person name="Lindquist E.A."/>
            <person name="Lipzen A."/>
            <person name="Lundell T."/>
            <person name="Morin E."/>
            <person name="Murat C."/>
            <person name="Riley R."/>
            <person name="Ohm R."/>
            <person name="Sun H."/>
            <person name="Tunlid A."/>
            <person name="Henrissat B."/>
            <person name="Grigoriev I.V."/>
            <person name="Hibbett D.S."/>
            <person name="Martin F."/>
        </authorList>
    </citation>
    <scope>NUCLEOTIDE SEQUENCE [LARGE SCALE GENOMIC DNA]</scope>
    <source>
        <strain evidence="2">Foug A</strain>
    </source>
</reference>
<dbReference type="InParanoid" id="A0A0C3DM38"/>
<organism evidence="1 2">
    <name type="scientific">Scleroderma citrinum Foug A</name>
    <dbReference type="NCBI Taxonomy" id="1036808"/>
    <lineage>
        <taxon>Eukaryota</taxon>
        <taxon>Fungi</taxon>
        <taxon>Dikarya</taxon>
        <taxon>Basidiomycota</taxon>
        <taxon>Agaricomycotina</taxon>
        <taxon>Agaricomycetes</taxon>
        <taxon>Agaricomycetidae</taxon>
        <taxon>Boletales</taxon>
        <taxon>Sclerodermatineae</taxon>
        <taxon>Sclerodermataceae</taxon>
        <taxon>Scleroderma</taxon>
    </lineage>
</organism>
<reference evidence="1 2" key="1">
    <citation type="submission" date="2014-04" db="EMBL/GenBank/DDBJ databases">
        <authorList>
            <consortium name="DOE Joint Genome Institute"/>
            <person name="Kuo A."/>
            <person name="Kohler A."/>
            <person name="Nagy L.G."/>
            <person name="Floudas D."/>
            <person name="Copeland A."/>
            <person name="Barry K.W."/>
            <person name="Cichocki N."/>
            <person name="Veneault-Fourrey C."/>
            <person name="LaButti K."/>
            <person name="Lindquist E.A."/>
            <person name="Lipzen A."/>
            <person name="Lundell T."/>
            <person name="Morin E."/>
            <person name="Murat C."/>
            <person name="Sun H."/>
            <person name="Tunlid A."/>
            <person name="Henrissat B."/>
            <person name="Grigoriev I.V."/>
            <person name="Hibbett D.S."/>
            <person name="Martin F."/>
            <person name="Nordberg H.P."/>
            <person name="Cantor M.N."/>
            <person name="Hua S.X."/>
        </authorList>
    </citation>
    <scope>NUCLEOTIDE SEQUENCE [LARGE SCALE GENOMIC DNA]</scope>
    <source>
        <strain evidence="1 2">Foug A</strain>
    </source>
</reference>
<gene>
    <name evidence="1" type="ORF">SCLCIDRAFT_1215818</name>
</gene>
<protein>
    <submittedName>
        <fullName evidence="1">Uncharacterized protein</fullName>
    </submittedName>
</protein>